<evidence type="ECO:0000313" key="1">
    <source>
        <dbReference type="EMBL" id="XCI78097.1"/>
    </source>
</evidence>
<sequence>MVVTPSRQNLVQPTGIEPVYLPFQGSTHPSKSKLHIINCHHGNRKSTPYQLEVKNP</sequence>
<proteinExistence type="predicted"/>
<dbReference type="EMBL" id="PP895363">
    <property type="protein sequence ID" value="XCI78097.1"/>
    <property type="molecule type" value="Genomic_DNA"/>
</dbReference>
<accession>A0AAU8HZG2</accession>
<protein>
    <submittedName>
        <fullName evidence="1">Uncharacterized protein</fullName>
    </submittedName>
</protein>
<organism evidence="1">
    <name type="scientific">Klebsiella phage FKP3</name>
    <dbReference type="NCBI Taxonomy" id="3231233"/>
    <lineage>
        <taxon>Viruses</taxon>
        <taxon>Duplodnaviria</taxon>
        <taxon>Heunggongvirae</taxon>
        <taxon>Uroviricota</taxon>
        <taxon>Caudoviricetes</taxon>
        <taxon>Stephanstirmvirinae</taxon>
        <taxon>Justusliebigvirus</taxon>
    </lineage>
</organism>
<name>A0AAU8HZG2_9CAUD</name>
<reference evidence="1" key="1">
    <citation type="submission" date="2024-06" db="EMBL/GenBank/DDBJ databases">
        <title>High activity and specificity of bacteriophage cocktails against carbapenem-resistant Klebsiella pneumoniae belonging to high-risk clones CG258 and ST307.</title>
        <authorList>
            <person name="Jimenez Quiceno J."/>
            <person name="Salazar Ospina L."/>
            <person name="Tellez Carrasquilla S."/>
        </authorList>
    </citation>
    <scope>NUCLEOTIDE SEQUENCE</scope>
</reference>